<dbReference type="PANTHER" id="PTHR11069">
    <property type="entry name" value="GLUCOSYLCERAMIDASE"/>
    <property type="match status" value="1"/>
</dbReference>
<dbReference type="Gene3D" id="2.60.40.1180">
    <property type="entry name" value="Golgi alpha-mannosidase II"/>
    <property type="match status" value="1"/>
</dbReference>
<dbReference type="GO" id="GO:0005102">
    <property type="term" value="F:signaling receptor binding"/>
    <property type="evidence" value="ECO:0007669"/>
    <property type="project" value="UniProtKB-ARBA"/>
</dbReference>
<dbReference type="InterPro" id="IPR013780">
    <property type="entry name" value="Glyco_hydro_b"/>
</dbReference>
<dbReference type="InterPro" id="IPR017853">
    <property type="entry name" value="GH"/>
</dbReference>
<evidence type="ECO:0000256" key="4">
    <source>
        <dbReference type="ARBA" id="ARBA00005382"/>
    </source>
</evidence>
<keyword evidence="8 12" id="KW-0746">Sphingolipid metabolism</keyword>
<reference evidence="17" key="1">
    <citation type="submission" date="2025-08" db="UniProtKB">
        <authorList>
            <consortium name="RefSeq"/>
        </authorList>
    </citation>
    <scope>IDENTIFICATION</scope>
    <source>
        <tissue evidence="17">Total insect</tissue>
    </source>
</reference>
<dbReference type="GO" id="GO:0006680">
    <property type="term" value="P:glucosylceramide catabolic process"/>
    <property type="evidence" value="ECO:0007669"/>
    <property type="project" value="UniProtKB-ARBA"/>
</dbReference>
<dbReference type="GO" id="GO:0051246">
    <property type="term" value="P:regulation of protein metabolic process"/>
    <property type="evidence" value="ECO:0007669"/>
    <property type="project" value="UniProtKB-ARBA"/>
</dbReference>
<feature type="domain" description="Glycosyl hydrolase family 30 beta sandwich" evidence="15">
    <location>
        <begin position="514"/>
        <end position="565"/>
    </location>
</feature>
<keyword evidence="9 12" id="KW-0443">Lipid metabolism</keyword>
<evidence type="ECO:0000313" key="16">
    <source>
        <dbReference type="Proteomes" id="UP000515158"/>
    </source>
</evidence>
<name>A0A6P8ZMC6_THRPL</name>
<dbReference type="GO" id="GO:0004348">
    <property type="term" value="F:glucosylceramidase activity"/>
    <property type="evidence" value="ECO:0007669"/>
    <property type="project" value="UniProtKB-EC"/>
</dbReference>
<dbReference type="Proteomes" id="UP000515158">
    <property type="component" value="Unplaced"/>
</dbReference>
<evidence type="ECO:0000256" key="10">
    <source>
        <dbReference type="ARBA" id="ARBA00050474"/>
    </source>
</evidence>
<evidence type="ECO:0000256" key="6">
    <source>
        <dbReference type="ARBA" id="ARBA00022729"/>
    </source>
</evidence>
<dbReference type="GO" id="GO:0008202">
    <property type="term" value="P:steroid metabolic process"/>
    <property type="evidence" value="ECO:0007669"/>
    <property type="project" value="UniProtKB-ARBA"/>
</dbReference>
<protein>
    <recommendedName>
        <fullName evidence="5 12">Glucosylceramidase</fullName>
        <ecNumber evidence="5 12">3.2.1.45</ecNumber>
    </recommendedName>
</protein>
<keyword evidence="16" id="KW-1185">Reference proteome</keyword>
<dbReference type="GO" id="GO:0006066">
    <property type="term" value="P:alcohol metabolic process"/>
    <property type="evidence" value="ECO:0007669"/>
    <property type="project" value="UniProtKB-ARBA"/>
</dbReference>
<dbReference type="AlphaFoldDB" id="A0A6P8ZMC6"/>
<feature type="chain" id="PRO_5027813788" description="Glucosylceramidase" evidence="13">
    <location>
        <begin position="22"/>
        <end position="572"/>
    </location>
</feature>
<dbReference type="Pfam" id="PF02055">
    <property type="entry name" value="Glyco_hydro_30"/>
    <property type="match status" value="1"/>
</dbReference>
<dbReference type="GO" id="GO:0007040">
    <property type="term" value="P:lysosome organization"/>
    <property type="evidence" value="ECO:0007669"/>
    <property type="project" value="UniProtKB-ARBA"/>
</dbReference>
<evidence type="ECO:0000259" key="15">
    <source>
        <dbReference type="Pfam" id="PF17189"/>
    </source>
</evidence>
<proteinExistence type="inferred from homology"/>
<evidence type="ECO:0000256" key="12">
    <source>
        <dbReference type="RuleBase" id="RU361188"/>
    </source>
</evidence>
<comment type="catalytic activity">
    <reaction evidence="1">
        <text>a beta-D-glucosyl-(1&lt;-&gt;1')-N-acylsphing-4-enine + H2O = an N-acylsphing-4-enine + D-glucose</text>
        <dbReference type="Rhea" id="RHEA:13269"/>
        <dbReference type="ChEBI" id="CHEBI:4167"/>
        <dbReference type="ChEBI" id="CHEBI:15377"/>
        <dbReference type="ChEBI" id="CHEBI:22801"/>
        <dbReference type="ChEBI" id="CHEBI:52639"/>
        <dbReference type="EC" id="3.2.1.45"/>
    </reaction>
    <physiologicalReaction direction="left-to-right" evidence="1">
        <dbReference type="Rhea" id="RHEA:13270"/>
    </physiologicalReaction>
</comment>
<dbReference type="GO" id="GO:0010605">
    <property type="term" value="P:negative regulation of macromolecule metabolic process"/>
    <property type="evidence" value="ECO:0007669"/>
    <property type="project" value="UniProtKB-ARBA"/>
</dbReference>
<dbReference type="GO" id="GO:0016241">
    <property type="term" value="P:regulation of macroautophagy"/>
    <property type="evidence" value="ECO:0007669"/>
    <property type="project" value="UniProtKB-ARBA"/>
</dbReference>
<dbReference type="OrthoDB" id="2160638at2759"/>
<evidence type="ECO:0000256" key="3">
    <source>
        <dbReference type="ARBA" id="ARBA00004991"/>
    </source>
</evidence>
<evidence type="ECO:0000256" key="1">
    <source>
        <dbReference type="ARBA" id="ARBA00001013"/>
    </source>
</evidence>
<accession>A0A6P8ZMC6</accession>
<dbReference type="InterPro" id="IPR033452">
    <property type="entry name" value="GH30_C"/>
</dbReference>
<evidence type="ECO:0000313" key="17">
    <source>
        <dbReference type="RefSeq" id="XP_034240369.1"/>
    </source>
</evidence>
<evidence type="ECO:0000256" key="13">
    <source>
        <dbReference type="SAM" id="SignalP"/>
    </source>
</evidence>
<dbReference type="RefSeq" id="XP_034240369.1">
    <property type="nucleotide sequence ID" value="XM_034384478.1"/>
</dbReference>
<dbReference type="SUPFAM" id="SSF51445">
    <property type="entry name" value="(Trans)glycosidases"/>
    <property type="match status" value="1"/>
</dbReference>
<evidence type="ECO:0000256" key="8">
    <source>
        <dbReference type="ARBA" id="ARBA00022919"/>
    </source>
</evidence>
<evidence type="ECO:0000256" key="9">
    <source>
        <dbReference type="ARBA" id="ARBA00023098"/>
    </source>
</evidence>
<dbReference type="FunFam" id="3.20.20.80:FF:000030">
    <property type="entry name" value="Lysosomal acid glucosylceramidase"/>
    <property type="match status" value="1"/>
</dbReference>
<dbReference type="PANTHER" id="PTHR11069:SF23">
    <property type="entry name" value="LYSOSOMAL ACID GLUCOSYLCERAMIDASE"/>
    <property type="match status" value="1"/>
</dbReference>
<dbReference type="GO" id="GO:0005764">
    <property type="term" value="C:lysosome"/>
    <property type="evidence" value="ECO:0007669"/>
    <property type="project" value="UniProtKB-ARBA"/>
</dbReference>
<comment type="pathway">
    <text evidence="3">Sphingolipid metabolism.</text>
</comment>
<dbReference type="GO" id="GO:0016758">
    <property type="term" value="F:hexosyltransferase activity"/>
    <property type="evidence" value="ECO:0007669"/>
    <property type="project" value="UniProtKB-ARBA"/>
</dbReference>
<dbReference type="Gene3D" id="3.20.20.80">
    <property type="entry name" value="Glycosidases"/>
    <property type="match status" value="1"/>
</dbReference>
<dbReference type="GO" id="GO:0005774">
    <property type="term" value="C:vacuolar membrane"/>
    <property type="evidence" value="ECO:0007669"/>
    <property type="project" value="UniProtKB-ARBA"/>
</dbReference>
<dbReference type="InParanoid" id="A0A6P8ZMC6"/>
<sequence length="572" mass="62704">MVLVAAFVAVLTTAVLDTAWAGCVTRSYGHGSVVCVCNATQCGALEGPPAGGRSPGPADGSSTPFWLYTSSKAGMRLHRADGNFTNAYARGATGAAVAGAGKDKDSERTVWARGAVRMAVDTVTKYQTVEGFGGAITDSTAINIHKLSPATREVLMRALFHETGNAYTLLRVPMGGTDDSVRKYTYDDTPDDATLANFKLAEEDVLYKIPVLLNASRVSGGKTRVMASAWTAPPWMKTNNQFVGGVLRPDMYQAWADYHVRFLAEYAARGVAVWAVTTGNEPINAFFTPLLIRFNSMGWTPMTQRRWLGRHFGPTLRRSAFNATKLLALDDQRMLLPWWLDMMFRDPKVKDYVDGVAVHWYWDLMDPRIGLEATHQHFPDKFLISTEASSADKPWDLVKVQLGSWTRGQKYMTDILKDMNSWVTGWMEWSLVLDTRGGPSWSSNFVDVGVMVDAARDEVLLQPTYYAMAHFSRFVPRGSVRVRLQVERQDAIVAPGQGGQGTADEQGLSGIAARSDVDAVAFLTPQNDVVVVMHNAGDSDTSVSVRDPRVGATSVVLPARSFNTLVYSMPTD</sequence>
<feature type="signal peptide" evidence="13">
    <location>
        <begin position="1"/>
        <end position="21"/>
    </location>
</feature>
<evidence type="ECO:0000256" key="7">
    <source>
        <dbReference type="ARBA" id="ARBA00022801"/>
    </source>
</evidence>
<evidence type="ECO:0000256" key="2">
    <source>
        <dbReference type="ARBA" id="ARBA00004760"/>
    </source>
</evidence>
<dbReference type="GO" id="GO:0030163">
    <property type="term" value="P:protein catabolic process"/>
    <property type="evidence" value="ECO:0007669"/>
    <property type="project" value="UniProtKB-ARBA"/>
</dbReference>
<comment type="catalytic activity">
    <reaction evidence="10">
        <text>a beta-D-glucosylceramide + H2O = an N-acyl-sphingoid base + D-glucose</text>
        <dbReference type="Rhea" id="RHEA:81447"/>
        <dbReference type="ChEBI" id="CHEBI:4167"/>
        <dbReference type="ChEBI" id="CHEBI:15377"/>
        <dbReference type="ChEBI" id="CHEBI:83264"/>
        <dbReference type="ChEBI" id="CHEBI:83273"/>
    </reaction>
    <physiologicalReaction direction="left-to-right" evidence="10">
        <dbReference type="Rhea" id="RHEA:81448"/>
    </physiologicalReaction>
</comment>
<organism evidence="17">
    <name type="scientific">Thrips palmi</name>
    <name type="common">Melon thrips</name>
    <dbReference type="NCBI Taxonomy" id="161013"/>
    <lineage>
        <taxon>Eukaryota</taxon>
        <taxon>Metazoa</taxon>
        <taxon>Ecdysozoa</taxon>
        <taxon>Arthropoda</taxon>
        <taxon>Hexapoda</taxon>
        <taxon>Insecta</taxon>
        <taxon>Pterygota</taxon>
        <taxon>Neoptera</taxon>
        <taxon>Paraneoptera</taxon>
        <taxon>Thysanoptera</taxon>
        <taxon>Terebrantia</taxon>
        <taxon>Thripoidea</taxon>
        <taxon>Thripidae</taxon>
        <taxon>Thrips</taxon>
    </lineage>
</organism>
<comment type="pathway">
    <text evidence="2">Lipid metabolism; sphingolipid metabolism.</text>
</comment>
<dbReference type="GeneID" id="117644833"/>
<feature type="domain" description="Glycosyl hydrolase family 30 TIM-barrel" evidence="14">
    <location>
        <begin position="129"/>
        <end position="475"/>
    </location>
</feature>
<comment type="catalytic activity">
    <reaction evidence="11">
        <text>an N-acyl-1-beta-D-glucosyl-15-methylhexadecasphing-4-enine + H2O = an N-acyl-15-methylhexadecasphing-4-enine + D-glucose</text>
        <dbReference type="Rhea" id="RHEA:34755"/>
        <dbReference type="ChEBI" id="CHEBI:4167"/>
        <dbReference type="ChEBI" id="CHEBI:15377"/>
        <dbReference type="ChEBI" id="CHEBI:70815"/>
        <dbReference type="ChEBI" id="CHEBI:70846"/>
    </reaction>
    <physiologicalReaction direction="left-to-right" evidence="11">
        <dbReference type="Rhea" id="RHEA:34756"/>
    </physiologicalReaction>
</comment>
<dbReference type="GO" id="GO:0032006">
    <property type="term" value="P:regulation of TOR signaling"/>
    <property type="evidence" value="ECO:0007669"/>
    <property type="project" value="UniProtKB-ARBA"/>
</dbReference>
<dbReference type="KEGG" id="tpal:117644833"/>
<dbReference type="SUPFAM" id="SSF51011">
    <property type="entry name" value="Glycosyl hydrolase domain"/>
    <property type="match status" value="1"/>
</dbReference>
<evidence type="ECO:0000259" key="14">
    <source>
        <dbReference type="Pfam" id="PF02055"/>
    </source>
</evidence>
<dbReference type="GO" id="GO:0042391">
    <property type="term" value="P:regulation of membrane potential"/>
    <property type="evidence" value="ECO:0007669"/>
    <property type="project" value="UniProtKB-ARBA"/>
</dbReference>
<evidence type="ECO:0000256" key="5">
    <source>
        <dbReference type="ARBA" id="ARBA00012658"/>
    </source>
</evidence>
<evidence type="ECO:0000256" key="11">
    <source>
        <dbReference type="ARBA" id="ARBA00051345"/>
    </source>
</evidence>
<dbReference type="EC" id="3.2.1.45" evidence="5 12"/>
<keyword evidence="6 13" id="KW-0732">Signal</keyword>
<dbReference type="InterPro" id="IPR001139">
    <property type="entry name" value="Glyco_hydro_30"/>
</dbReference>
<dbReference type="InterPro" id="IPR033453">
    <property type="entry name" value="Glyco_hydro_30_TIM-barrel"/>
</dbReference>
<keyword evidence="12" id="KW-0326">Glycosidase</keyword>
<keyword evidence="7 12" id="KW-0378">Hydrolase</keyword>
<dbReference type="GO" id="GO:0006914">
    <property type="term" value="P:autophagy"/>
    <property type="evidence" value="ECO:0007669"/>
    <property type="project" value="UniProtKB-ARBA"/>
</dbReference>
<comment type="similarity">
    <text evidence="4 12">Belongs to the glycosyl hydrolase 30 family.</text>
</comment>
<gene>
    <name evidence="17" type="primary">LOC117644833</name>
</gene>
<dbReference type="FunCoup" id="A0A6P8ZMC6">
    <property type="interactions" value="167"/>
</dbReference>
<dbReference type="Pfam" id="PF17189">
    <property type="entry name" value="Glyco_hydro_30C"/>
    <property type="match status" value="1"/>
</dbReference>